<gene>
    <name evidence="2" type="ORF">BpHYR1_044030</name>
</gene>
<accession>A0A3M7QIE8</accession>
<dbReference type="AlphaFoldDB" id="A0A3M7QIE8"/>
<evidence type="ECO:0000256" key="1">
    <source>
        <dbReference type="SAM" id="SignalP"/>
    </source>
</evidence>
<organism evidence="2 3">
    <name type="scientific">Brachionus plicatilis</name>
    <name type="common">Marine rotifer</name>
    <name type="synonym">Brachionus muelleri</name>
    <dbReference type="NCBI Taxonomy" id="10195"/>
    <lineage>
        <taxon>Eukaryota</taxon>
        <taxon>Metazoa</taxon>
        <taxon>Spiralia</taxon>
        <taxon>Gnathifera</taxon>
        <taxon>Rotifera</taxon>
        <taxon>Eurotatoria</taxon>
        <taxon>Monogononta</taxon>
        <taxon>Pseudotrocha</taxon>
        <taxon>Ploima</taxon>
        <taxon>Brachionidae</taxon>
        <taxon>Brachionus</taxon>
    </lineage>
</organism>
<name>A0A3M7QIE8_BRAPC</name>
<dbReference type="EMBL" id="REGN01006012">
    <property type="protein sequence ID" value="RNA11237.1"/>
    <property type="molecule type" value="Genomic_DNA"/>
</dbReference>
<sequence length="132" mass="16000">MITYLFSFMLMMLLLLVRQNSITDFDCCSNKLECTIDRERERERIICELFIRRNILCFNYIDARLLELSVCVFVHRDWDSVHTHSYVRRYFILSMVVYAWDLVQLRAVCMRFVLRSEVFSFFLLLIKCAKLT</sequence>
<evidence type="ECO:0000313" key="2">
    <source>
        <dbReference type="EMBL" id="RNA11237.1"/>
    </source>
</evidence>
<evidence type="ECO:0000313" key="3">
    <source>
        <dbReference type="Proteomes" id="UP000276133"/>
    </source>
</evidence>
<keyword evidence="1" id="KW-0732">Signal</keyword>
<keyword evidence="3" id="KW-1185">Reference proteome</keyword>
<comment type="caution">
    <text evidence="2">The sequence shown here is derived from an EMBL/GenBank/DDBJ whole genome shotgun (WGS) entry which is preliminary data.</text>
</comment>
<evidence type="ECO:0008006" key="4">
    <source>
        <dbReference type="Google" id="ProtNLM"/>
    </source>
</evidence>
<feature type="chain" id="PRO_5018331222" description="Secreted protein" evidence="1">
    <location>
        <begin position="20"/>
        <end position="132"/>
    </location>
</feature>
<reference evidence="2 3" key="1">
    <citation type="journal article" date="2018" name="Sci. Rep.">
        <title>Genomic signatures of local adaptation to the degree of environmental predictability in rotifers.</title>
        <authorList>
            <person name="Franch-Gras L."/>
            <person name="Hahn C."/>
            <person name="Garcia-Roger E.M."/>
            <person name="Carmona M.J."/>
            <person name="Serra M."/>
            <person name="Gomez A."/>
        </authorList>
    </citation>
    <scope>NUCLEOTIDE SEQUENCE [LARGE SCALE GENOMIC DNA]</scope>
    <source>
        <strain evidence="2">HYR1</strain>
    </source>
</reference>
<proteinExistence type="predicted"/>
<protein>
    <recommendedName>
        <fullName evidence="4">Secreted protein</fullName>
    </recommendedName>
</protein>
<feature type="signal peptide" evidence="1">
    <location>
        <begin position="1"/>
        <end position="19"/>
    </location>
</feature>
<dbReference type="Proteomes" id="UP000276133">
    <property type="component" value="Unassembled WGS sequence"/>
</dbReference>